<reference evidence="6 7" key="1">
    <citation type="submission" date="2024-09" db="EMBL/GenBank/DDBJ databases">
        <authorList>
            <person name="Sun Q."/>
            <person name="Mori K."/>
        </authorList>
    </citation>
    <scope>NUCLEOTIDE SEQUENCE [LARGE SCALE GENOMIC DNA]</scope>
    <source>
        <strain evidence="6 7">TBRC 0563</strain>
    </source>
</reference>
<dbReference type="PANTHER" id="PTHR30055:SF234">
    <property type="entry name" value="HTH-TYPE TRANSCRIPTIONAL REGULATOR BETI"/>
    <property type="match status" value="1"/>
</dbReference>
<evidence type="ECO:0000259" key="5">
    <source>
        <dbReference type="PROSITE" id="PS50977"/>
    </source>
</evidence>
<evidence type="ECO:0000313" key="6">
    <source>
        <dbReference type="EMBL" id="MFB9834253.1"/>
    </source>
</evidence>
<dbReference type="Pfam" id="PF00440">
    <property type="entry name" value="TetR_N"/>
    <property type="match status" value="1"/>
</dbReference>
<evidence type="ECO:0000256" key="4">
    <source>
        <dbReference type="PROSITE-ProRule" id="PRU00335"/>
    </source>
</evidence>
<evidence type="ECO:0000256" key="1">
    <source>
        <dbReference type="ARBA" id="ARBA00023015"/>
    </source>
</evidence>
<dbReference type="InterPro" id="IPR050109">
    <property type="entry name" value="HTH-type_TetR-like_transc_reg"/>
</dbReference>
<accession>A0ABV5YGT0</accession>
<name>A0ABV5YGT0_9ACTN</name>
<dbReference type="InterPro" id="IPR036271">
    <property type="entry name" value="Tet_transcr_reg_TetR-rel_C_sf"/>
</dbReference>
<keyword evidence="3" id="KW-0804">Transcription</keyword>
<dbReference type="Proteomes" id="UP001589627">
    <property type="component" value="Unassembled WGS sequence"/>
</dbReference>
<keyword evidence="2 4" id="KW-0238">DNA-binding</keyword>
<dbReference type="PANTHER" id="PTHR30055">
    <property type="entry name" value="HTH-TYPE TRANSCRIPTIONAL REGULATOR RUTR"/>
    <property type="match status" value="1"/>
</dbReference>
<dbReference type="SUPFAM" id="SSF48498">
    <property type="entry name" value="Tetracyclin repressor-like, C-terminal domain"/>
    <property type="match status" value="1"/>
</dbReference>
<protein>
    <submittedName>
        <fullName evidence="6">TetR/AcrR family transcriptional regulator</fullName>
    </submittedName>
</protein>
<proteinExistence type="predicted"/>
<dbReference type="SUPFAM" id="SSF46689">
    <property type="entry name" value="Homeodomain-like"/>
    <property type="match status" value="1"/>
</dbReference>
<dbReference type="Pfam" id="PF21597">
    <property type="entry name" value="TetR_C_43"/>
    <property type="match status" value="1"/>
</dbReference>
<comment type="caution">
    <text evidence="6">The sequence shown here is derived from an EMBL/GenBank/DDBJ whole genome shotgun (WGS) entry which is preliminary data.</text>
</comment>
<dbReference type="InterPro" id="IPR009057">
    <property type="entry name" value="Homeodomain-like_sf"/>
</dbReference>
<dbReference type="RefSeq" id="WP_378203503.1">
    <property type="nucleotide sequence ID" value="NZ_JBHLZP010000129.1"/>
</dbReference>
<keyword evidence="7" id="KW-1185">Reference proteome</keyword>
<evidence type="ECO:0000256" key="2">
    <source>
        <dbReference type="ARBA" id="ARBA00023125"/>
    </source>
</evidence>
<dbReference type="EMBL" id="JBHLZP010000129">
    <property type="protein sequence ID" value="MFB9834253.1"/>
    <property type="molecule type" value="Genomic_DNA"/>
</dbReference>
<feature type="domain" description="HTH tetR-type" evidence="5">
    <location>
        <begin position="6"/>
        <end position="65"/>
    </location>
</feature>
<gene>
    <name evidence="6" type="ORF">ACFFNX_18885</name>
</gene>
<evidence type="ECO:0000313" key="7">
    <source>
        <dbReference type="Proteomes" id="UP001589627"/>
    </source>
</evidence>
<dbReference type="Gene3D" id="1.10.357.10">
    <property type="entry name" value="Tetracycline Repressor, domain 2"/>
    <property type="match status" value="1"/>
</dbReference>
<sequence length="185" mass="19688">MRADARDNRERVLRTAKAVFTEYGADASLNKIAQRAGVGAGTLYRHFPTLQALLVAIISEDVEALCAEGRDLLTDPSPDEALRTWLRAVAVHATAMRGLVATQMAGQPAQETGEGLAACHEAIRTTGAALLTRAQRAGTAPGEADIDDLLKLVNAAAWASEQTPGDEHLLDRLLTLITGNLRRPG</sequence>
<feature type="DNA-binding region" description="H-T-H motif" evidence="4">
    <location>
        <begin position="28"/>
        <end position="47"/>
    </location>
</feature>
<dbReference type="InterPro" id="IPR049445">
    <property type="entry name" value="TetR_SbtR-like_C"/>
</dbReference>
<organism evidence="6 7">
    <name type="scientific">Actinoallomurus acaciae</name>
    <dbReference type="NCBI Taxonomy" id="502577"/>
    <lineage>
        <taxon>Bacteria</taxon>
        <taxon>Bacillati</taxon>
        <taxon>Actinomycetota</taxon>
        <taxon>Actinomycetes</taxon>
        <taxon>Streptosporangiales</taxon>
        <taxon>Thermomonosporaceae</taxon>
        <taxon>Actinoallomurus</taxon>
    </lineage>
</organism>
<dbReference type="PROSITE" id="PS50977">
    <property type="entry name" value="HTH_TETR_2"/>
    <property type="match status" value="1"/>
</dbReference>
<keyword evidence="1" id="KW-0805">Transcription regulation</keyword>
<dbReference type="PRINTS" id="PR00455">
    <property type="entry name" value="HTHTETR"/>
</dbReference>
<dbReference type="InterPro" id="IPR001647">
    <property type="entry name" value="HTH_TetR"/>
</dbReference>
<evidence type="ECO:0000256" key="3">
    <source>
        <dbReference type="ARBA" id="ARBA00023163"/>
    </source>
</evidence>